<keyword evidence="2" id="KW-1133">Transmembrane helix</keyword>
<feature type="compositionally biased region" description="Low complexity" evidence="1">
    <location>
        <begin position="295"/>
        <end position="306"/>
    </location>
</feature>
<dbReference type="PANTHER" id="PTHR28108:SF1">
    <property type="entry name" value="SWR1-COMPLEX PROTEIN 3"/>
    <property type="match status" value="1"/>
</dbReference>
<protein>
    <submittedName>
        <fullName evidence="3">Uncharacterized protein</fullName>
    </submittedName>
</protein>
<feature type="compositionally biased region" description="Gly residues" evidence="1">
    <location>
        <begin position="123"/>
        <end position="147"/>
    </location>
</feature>
<gene>
    <name evidence="3" type="ORF">B0J12DRAFT_124824</name>
</gene>
<organism evidence="3 4">
    <name type="scientific">Macrophomina phaseolina</name>
    <dbReference type="NCBI Taxonomy" id="35725"/>
    <lineage>
        <taxon>Eukaryota</taxon>
        <taxon>Fungi</taxon>
        <taxon>Dikarya</taxon>
        <taxon>Ascomycota</taxon>
        <taxon>Pezizomycotina</taxon>
        <taxon>Dothideomycetes</taxon>
        <taxon>Dothideomycetes incertae sedis</taxon>
        <taxon>Botryosphaeriales</taxon>
        <taxon>Botryosphaeriaceae</taxon>
        <taxon>Macrophomina</taxon>
    </lineage>
</organism>
<feature type="compositionally biased region" description="Low complexity" evidence="1">
    <location>
        <begin position="400"/>
        <end position="426"/>
    </location>
</feature>
<evidence type="ECO:0000313" key="4">
    <source>
        <dbReference type="Proteomes" id="UP000774617"/>
    </source>
</evidence>
<comment type="caution">
    <text evidence="3">The sequence shown here is derived from an EMBL/GenBank/DDBJ whole genome shotgun (WGS) entry which is preliminary data.</text>
</comment>
<accession>A0ABQ8G7Y7</accession>
<feature type="region of interest" description="Disordered" evidence="1">
    <location>
        <begin position="1"/>
        <end position="24"/>
    </location>
</feature>
<keyword evidence="4" id="KW-1185">Reference proteome</keyword>
<evidence type="ECO:0000256" key="1">
    <source>
        <dbReference type="SAM" id="MobiDB-lite"/>
    </source>
</evidence>
<feature type="compositionally biased region" description="Basic and acidic residues" evidence="1">
    <location>
        <begin position="370"/>
        <end position="384"/>
    </location>
</feature>
<dbReference type="Proteomes" id="UP000774617">
    <property type="component" value="Unassembled WGS sequence"/>
</dbReference>
<dbReference type="InterPro" id="IPR037651">
    <property type="entry name" value="Swc3"/>
</dbReference>
<dbReference type="EMBL" id="JAGTJR010000016">
    <property type="protein sequence ID" value="KAH7047510.1"/>
    <property type="molecule type" value="Genomic_DNA"/>
</dbReference>
<feature type="compositionally biased region" description="Basic and acidic residues" evidence="1">
    <location>
        <begin position="190"/>
        <end position="294"/>
    </location>
</feature>
<dbReference type="PANTHER" id="PTHR28108">
    <property type="entry name" value="SWR1-COMPLEX PROTEIN 3"/>
    <property type="match status" value="1"/>
</dbReference>
<evidence type="ECO:0000313" key="3">
    <source>
        <dbReference type="EMBL" id="KAH7047510.1"/>
    </source>
</evidence>
<name>A0ABQ8G7Y7_9PEZI</name>
<keyword evidence="2" id="KW-0812">Transmembrane</keyword>
<feature type="compositionally biased region" description="Polar residues" evidence="1">
    <location>
        <begin position="357"/>
        <end position="368"/>
    </location>
</feature>
<feature type="compositionally biased region" description="Pro residues" evidence="1">
    <location>
        <begin position="1"/>
        <end position="13"/>
    </location>
</feature>
<feature type="region of interest" description="Disordered" evidence="1">
    <location>
        <begin position="119"/>
        <end position="440"/>
    </location>
</feature>
<keyword evidence="2" id="KW-0472">Membrane</keyword>
<evidence type="ECO:0000256" key="2">
    <source>
        <dbReference type="SAM" id="Phobius"/>
    </source>
</evidence>
<feature type="transmembrane region" description="Helical" evidence="2">
    <location>
        <begin position="83"/>
        <end position="109"/>
    </location>
</feature>
<feature type="compositionally biased region" description="Basic and acidic residues" evidence="1">
    <location>
        <begin position="307"/>
        <end position="356"/>
    </location>
</feature>
<reference evidence="3 4" key="1">
    <citation type="journal article" date="2021" name="Nat. Commun.">
        <title>Genetic determinants of endophytism in the Arabidopsis root mycobiome.</title>
        <authorList>
            <person name="Mesny F."/>
            <person name="Miyauchi S."/>
            <person name="Thiergart T."/>
            <person name="Pickel B."/>
            <person name="Atanasova L."/>
            <person name="Karlsson M."/>
            <person name="Huettel B."/>
            <person name="Barry K.W."/>
            <person name="Haridas S."/>
            <person name="Chen C."/>
            <person name="Bauer D."/>
            <person name="Andreopoulos W."/>
            <person name="Pangilinan J."/>
            <person name="LaButti K."/>
            <person name="Riley R."/>
            <person name="Lipzen A."/>
            <person name="Clum A."/>
            <person name="Drula E."/>
            <person name="Henrissat B."/>
            <person name="Kohler A."/>
            <person name="Grigoriev I.V."/>
            <person name="Martin F.M."/>
            <person name="Hacquard S."/>
        </authorList>
    </citation>
    <scope>NUCLEOTIDE SEQUENCE [LARGE SCALE GENOMIC DNA]</scope>
    <source>
        <strain evidence="3 4">MPI-SDFR-AT-0080</strain>
    </source>
</reference>
<proteinExistence type="predicted"/>
<sequence>MDGPPPPPPPPHGENPKTTAGGQGSGLPPGNYDIFIIPPHSSGSGFLYLPSLAVQRNSFLAGVGCTLLAVLVWTIIEPTIKAWFSAVTTSGGSGVLILVLGVGVAGWAMGKTQVEGAVPGSSAPGGGAGAGAGAGAGDGHFPGGGARTGPQPNGFPGGGFNQAPPPGAGAGPGSAPRGSWGGHTRNASADWEKAREETRQREEARKRAEEVRRQAAEEAKKKEEADRAARAQAEKQKWEQMRAREKEQREREARERLARERLAKEKAEREAREKETREKLEREIRENLEKEAKAKAAAAEAAAAAKAEAEAKAAKEKAAKEREERLKAARERAERERKAREAERLAKAAAEQKARTTSESGRPPSTSPKKPYERPTARTTDGDSRAYSGFRPYDAPRTPRTAASASTYSESVVSSSYAPSTSTARTSPPPSDRGPYSTSDPNKVVIKGVYLFTSLFPKPTAQLVSGAGPVSDGLVLRMTTEGLFIDDDVRDVAQREWDVKAWTMKLVETAEVKSSGVYILRASIRDPEGKRYVFVLGAQESWKVAKGLERLRKGSTVRALGVQTMTTAEANKTLGVLGMA</sequence>
<feature type="transmembrane region" description="Helical" evidence="2">
    <location>
        <begin position="58"/>
        <end position="76"/>
    </location>
</feature>